<comment type="caution">
    <text evidence="2">The sequence shown here is derived from an EMBL/GenBank/DDBJ whole genome shotgun (WGS) entry which is preliminary data.</text>
</comment>
<name>A0ABU0J9W4_9HYPH</name>
<dbReference type="Pfam" id="PF01066">
    <property type="entry name" value="CDP-OH_P_transf"/>
    <property type="match status" value="1"/>
</dbReference>
<reference evidence="2 3" key="1">
    <citation type="submission" date="2023-07" db="EMBL/GenBank/DDBJ databases">
        <title>Genomic Encyclopedia of Type Strains, Phase IV (KMG-IV): sequencing the most valuable type-strain genomes for metagenomic binning, comparative biology and taxonomic classification.</title>
        <authorList>
            <person name="Goeker M."/>
        </authorList>
    </citation>
    <scope>NUCLEOTIDE SEQUENCE [LARGE SCALE GENOMIC DNA]</scope>
    <source>
        <strain evidence="2 3">DSM 19619</strain>
    </source>
</reference>
<evidence type="ECO:0000313" key="2">
    <source>
        <dbReference type="EMBL" id="MDQ0471048.1"/>
    </source>
</evidence>
<dbReference type="Proteomes" id="UP001242480">
    <property type="component" value="Unassembled WGS sequence"/>
</dbReference>
<keyword evidence="3" id="KW-1185">Reference proteome</keyword>
<feature type="transmembrane region" description="Helical" evidence="1">
    <location>
        <begin position="152"/>
        <end position="169"/>
    </location>
</feature>
<dbReference type="GO" id="GO:0003882">
    <property type="term" value="F:CDP-diacylglycerol-serine O-phosphatidyltransferase activity"/>
    <property type="evidence" value="ECO:0007669"/>
    <property type="project" value="UniProtKB-EC"/>
</dbReference>
<evidence type="ECO:0000256" key="1">
    <source>
        <dbReference type="SAM" id="Phobius"/>
    </source>
</evidence>
<evidence type="ECO:0000313" key="3">
    <source>
        <dbReference type="Proteomes" id="UP001242480"/>
    </source>
</evidence>
<proteinExistence type="predicted"/>
<organism evidence="2 3">
    <name type="scientific">Labrys wisconsinensis</name>
    <dbReference type="NCBI Taxonomy" id="425677"/>
    <lineage>
        <taxon>Bacteria</taxon>
        <taxon>Pseudomonadati</taxon>
        <taxon>Pseudomonadota</taxon>
        <taxon>Alphaproteobacteria</taxon>
        <taxon>Hyphomicrobiales</taxon>
        <taxon>Xanthobacteraceae</taxon>
        <taxon>Labrys</taxon>
    </lineage>
</organism>
<accession>A0ABU0J9W4</accession>
<keyword evidence="1" id="KW-0472">Membrane</keyword>
<feature type="transmembrane region" description="Helical" evidence="1">
    <location>
        <begin position="9"/>
        <end position="28"/>
    </location>
</feature>
<keyword evidence="1" id="KW-0812">Transmembrane</keyword>
<keyword evidence="1" id="KW-1133">Transmembrane helix</keyword>
<feature type="transmembrane region" description="Helical" evidence="1">
    <location>
        <begin position="94"/>
        <end position="114"/>
    </location>
</feature>
<dbReference type="EMBL" id="JAUSVX010000007">
    <property type="protein sequence ID" value="MDQ0471048.1"/>
    <property type="molecule type" value="Genomic_DNA"/>
</dbReference>
<sequence>MVRYLADPANAITAAGLLFSALGLHFALSGHLELAVATVLWAMLCDHLDGVVAVRTRNRAADTARIGKSLDGLADLLYGAIFPAIVVMQEGRQGLLASIAGAALVLAGALRLSYFSNFGLSSDGRFTGVPLSYDVPVLAVLFLVRGWLPADLFPPVLSLVFLALAILHVSSIRVPALSGAMYGVVTVFSVLASGALAIQGWA</sequence>
<protein>
    <submittedName>
        <fullName evidence="2">CDP-diacylglycerol--serine O-phosphatidyltransferase</fullName>
        <ecNumber evidence="2">2.7.8.8</ecNumber>
    </submittedName>
</protein>
<dbReference type="EC" id="2.7.8.8" evidence="2"/>
<dbReference type="InterPro" id="IPR000462">
    <property type="entry name" value="CDP-OH_P_trans"/>
</dbReference>
<keyword evidence="2" id="KW-0808">Transferase</keyword>
<dbReference type="Gene3D" id="1.20.120.1760">
    <property type="match status" value="1"/>
</dbReference>
<gene>
    <name evidence="2" type="ORF">QO011_004067</name>
</gene>
<feature type="transmembrane region" description="Helical" evidence="1">
    <location>
        <begin position="181"/>
        <end position="201"/>
    </location>
</feature>
<dbReference type="RefSeq" id="WP_307275567.1">
    <property type="nucleotide sequence ID" value="NZ_JAUSVX010000007.1"/>
</dbReference>
<dbReference type="InterPro" id="IPR043130">
    <property type="entry name" value="CDP-OH_PTrfase_TM_dom"/>
</dbReference>